<gene>
    <name evidence="1" type="ORF">GIS00_25605</name>
</gene>
<dbReference type="Proteomes" id="UP000460221">
    <property type="component" value="Unassembled WGS sequence"/>
</dbReference>
<proteinExistence type="predicted"/>
<organism evidence="1 2">
    <name type="scientific">Nakamurella alba</name>
    <dbReference type="NCBI Taxonomy" id="2665158"/>
    <lineage>
        <taxon>Bacteria</taxon>
        <taxon>Bacillati</taxon>
        <taxon>Actinomycetota</taxon>
        <taxon>Actinomycetes</taxon>
        <taxon>Nakamurellales</taxon>
        <taxon>Nakamurellaceae</taxon>
        <taxon>Nakamurella</taxon>
    </lineage>
</organism>
<evidence type="ECO:0000313" key="1">
    <source>
        <dbReference type="EMBL" id="MTD17312.1"/>
    </source>
</evidence>
<accession>A0A7K1FT30</accession>
<name>A0A7K1FT30_9ACTN</name>
<dbReference type="AlphaFoldDB" id="A0A7K1FT30"/>
<keyword evidence="2" id="KW-1185">Reference proteome</keyword>
<dbReference type="EMBL" id="WLYK01000018">
    <property type="protein sequence ID" value="MTD17312.1"/>
    <property type="molecule type" value="Genomic_DNA"/>
</dbReference>
<evidence type="ECO:0008006" key="3">
    <source>
        <dbReference type="Google" id="ProtNLM"/>
    </source>
</evidence>
<dbReference type="InterPro" id="IPR036412">
    <property type="entry name" value="HAD-like_sf"/>
</dbReference>
<sequence length="212" mass="21501">MTTVIDLEGVLLGSDLPVQAYARHATEHLDPAAATAVIDGMRDFLEGKGTGLAGALGVDLTGVEDGTEAVTLLARAAGVPDPALAGAHIAAQRDLLASLFVLDPSPALAALPAGEPVWVVSELPPADAAQVVGALDDTGRTERIVTFGELTAAPPAGTWTMVAHCWEGELDRAAALGARTAHLDRFGTGTGSPTWRARTLPDLLAAMAGGAS</sequence>
<protein>
    <recommendedName>
        <fullName evidence="3">HAD family hydrolase</fullName>
    </recommendedName>
</protein>
<dbReference type="SUPFAM" id="SSF56784">
    <property type="entry name" value="HAD-like"/>
    <property type="match status" value="1"/>
</dbReference>
<evidence type="ECO:0000313" key="2">
    <source>
        <dbReference type="Proteomes" id="UP000460221"/>
    </source>
</evidence>
<comment type="caution">
    <text evidence="1">The sequence shown here is derived from an EMBL/GenBank/DDBJ whole genome shotgun (WGS) entry which is preliminary data.</text>
</comment>
<reference evidence="1 2" key="1">
    <citation type="submission" date="2019-11" db="EMBL/GenBank/DDBJ databases">
        <authorList>
            <person name="Jiang L.-Q."/>
        </authorList>
    </citation>
    <scope>NUCLEOTIDE SEQUENCE [LARGE SCALE GENOMIC DNA]</scope>
    <source>
        <strain evidence="1 2">YIM 132087</strain>
    </source>
</reference>
<dbReference type="RefSeq" id="WP_154771311.1">
    <property type="nucleotide sequence ID" value="NZ_WLYK01000018.1"/>
</dbReference>